<comment type="caution">
    <text evidence="6">The sequence shown here is derived from an EMBL/GenBank/DDBJ whole genome shotgun (WGS) entry which is preliminary data.</text>
</comment>
<dbReference type="Proteomes" id="UP000596742">
    <property type="component" value="Unassembled WGS sequence"/>
</dbReference>
<feature type="domain" description="Novel STAND NTPase 3" evidence="5">
    <location>
        <begin position="38"/>
        <end position="199"/>
    </location>
</feature>
<gene>
    <name evidence="6" type="ORF">MGAL_10B043279</name>
</gene>
<feature type="repeat" description="ANK" evidence="3">
    <location>
        <begin position="568"/>
        <end position="600"/>
    </location>
</feature>
<evidence type="ECO:0000256" key="4">
    <source>
        <dbReference type="SAM" id="Coils"/>
    </source>
</evidence>
<proteinExistence type="predicted"/>
<feature type="repeat" description="ANK" evidence="3">
    <location>
        <begin position="800"/>
        <end position="832"/>
    </location>
</feature>
<evidence type="ECO:0000256" key="2">
    <source>
        <dbReference type="ARBA" id="ARBA00023043"/>
    </source>
</evidence>
<evidence type="ECO:0000256" key="3">
    <source>
        <dbReference type="PROSITE-ProRule" id="PRU00023"/>
    </source>
</evidence>
<dbReference type="InterPro" id="IPR002110">
    <property type="entry name" value="Ankyrin_rpt"/>
</dbReference>
<dbReference type="Pfam" id="PF13637">
    <property type="entry name" value="Ank_4"/>
    <property type="match status" value="1"/>
</dbReference>
<feature type="repeat" description="ANK" evidence="3">
    <location>
        <begin position="668"/>
        <end position="700"/>
    </location>
</feature>
<reference evidence="6" key="1">
    <citation type="submission" date="2018-11" db="EMBL/GenBank/DDBJ databases">
        <authorList>
            <person name="Alioto T."/>
            <person name="Alioto T."/>
        </authorList>
    </citation>
    <scope>NUCLEOTIDE SEQUENCE</scope>
</reference>
<feature type="repeat" description="ANK" evidence="3">
    <location>
        <begin position="635"/>
        <end position="667"/>
    </location>
</feature>
<protein>
    <recommendedName>
        <fullName evidence="5">Novel STAND NTPase 3 domain-containing protein</fullName>
    </recommendedName>
</protein>
<dbReference type="SUPFAM" id="SSF48403">
    <property type="entry name" value="Ankyrin repeat"/>
    <property type="match status" value="1"/>
</dbReference>
<dbReference type="InterPro" id="IPR036770">
    <property type="entry name" value="Ankyrin_rpt-contain_sf"/>
</dbReference>
<name>A0A8B6GVJ8_MYTGA</name>
<dbReference type="PROSITE" id="PS50297">
    <property type="entry name" value="ANK_REP_REGION"/>
    <property type="match status" value="7"/>
</dbReference>
<dbReference type="Pfam" id="PF20720">
    <property type="entry name" value="nSTAND3"/>
    <property type="match status" value="1"/>
</dbReference>
<evidence type="ECO:0000259" key="5">
    <source>
        <dbReference type="Pfam" id="PF20720"/>
    </source>
</evidence>
<dbReference type="EMBL" id="UYJE01009012">
    <property type="protein sequence ID" value="VDI69236.1"/>
    <property type="molecule type" value="Genomic_DNA"/>
</dbReference>
<keyword evidence="1" id="KW-0677">Repeat</keyword>
<dbReference type="Pfam" id="PF12796">
    <property type="entry name" value="Ank_2"/>
    <property type="match status" value="3"/>
</dbReference>
<accession>A0A8B6GVJ8</accession>
<evidence type="ECO:0000256" key="1">
    <source>
        <dbReference type="ARBA" id="ARBA00022737"/>
    </source>
</evidence>
<dbReference type="AlphaFoldDB" id="A0A8B6GVJ8"/>
<dbReference type="SMART" id="SM00248">
    <property type="entry name" value="ANK"/>
    <property type="match status" value="11"/>
</dbReference>
<keyword evidence="7" id="KW-1185">Reference proteome</keyword>
<evidence type="ECO:0000313" key="7">
    <source>
        <dbReference type="Proteomes" id="UP000596742"/>
    </source>
</evidence>
<dbReference type="OrthoDB" id="5955452at2759"/>
<sequence length="857" mass="97821">MIASSVLPVLIGIRFHMENTIEIQNQHIDDWIKDDEKFIPTIATNTIIERLRTDSFVLVVGCSGNGKSSIIRHIALKLWKEEQYEIIPIVRSPGSIFESLNTKGKQIFVVDDLCGKVIINSQSVDAWFWPINKFMKLINTPGEDYNEDIADVKFLLATGQHIYNDRIFQKLKLPIKYVCNLTEWPLTNEEKQKMIKKYVTPEAATELLQTFKSDEAYFPLLCKIAERKTNNQNIKLFSNFEEFIKQDLMTLKRNNDFQFCTITLCALLNNNFKKNILNEDYESDFDRQAFDDICLEFKLRHNEAKRKVKKQLQNLEEMYMTKTENYCHFIHNKVFLIALVVCGQTFLTTFIKFVRSSVIAERFRFRSIVAINNEDYIIIDSDNAEERYFDRLLFDLKQGDTYSTFHNSQLYSDSYRFKFCSYCNTRKQKVSELLKHFCKKGGTEIVTFAERNYEDYIEFTKQHHFFSHKMRKPLIESAWEGYTDIVEMLLKSDYNVNEADKFGRTALFVACLLGKTQVVKVLLDYKADHSLCDEKGQTPLLVASGKGYEDIVNVLLQSNAKVDICDVEGNSPLLVASSENHLSTIQVLLDRITDFPKCNKLGESPVFVACMNGGKDIVRYLLSFLAAYISTPDNVGRSPLFIACSKGHHGVVKLLLENKADILRCDQSKRSPLFIASYEGYEDIVHTLIQNKAEINQCNEKGITPLLAASERGQTETAKILVDNGADLDASDNEKRTPLYAACKGGFMDIIKHLLENGSSVSDEDLNGNIPLLEAIENGYTEIAQFLINRGAEINQCDNKKKTPLHLSVIKGNIDVVKALINKGALQNLTDDDNHTPFDLACKQSCADIVKLLNPDK</sequence>
<feature type="coiled-coil region" evidence="4">
    <location>
        <begin position="298"/>
        <end position="325"/>
    </location>
</feature>
<dbReference type="SUPFAM" id="SSF52540">
    <property type="entry name" value="P-loop containing nucleoside triphosphate hydrolases"/>
    <property type="match status" value="1"/>
</dbReference>
<feature type="repeat" description="ANK" evidence="3">
    <location>
        <begin position="734"/>
        <end position="766"/>
    </location>
</feature>
<organism evidence="6 7">
    <name type="scientific">Mytilus galloprovincialis</name>
    <name type="common">Mediterranean mussel</name>
    <dbReference type="NCBI Taxonomy" id="29158"/>
    <lineage>
        <taxon>Eukaryota</taxon>
        <taxon>Metazoa</taxon>
        <taxon>Spiralia</taxon>
        <taxon>Lophotrochozoa</taxon>
        <taxon>Mollusca</taxon>
        <taxon>Bivalvia</taxon>
        <taxon>Autobranchia</taxon>
        <taxon>Pteriomorphia</taxon>
        <taxon>Mytilida</taxon>
        <taxon>Mytiloidea</taxon>
        <taxon>Mytilidae</taxon>
        <taxon>Mytilinae</taxon>
        <taxon>Mytilus</taxon>
    </lineage>
</organism>
<dbReference type="Gene3D" id="1.25.40.20">
    <property type="entry name" value="Ankyrin repeat-containing domain"/>
    <property type="match status" value="3"/>
</dbReference>
<feature type="repeat" description="ANK" evidence="3">
    <location>
        <begin position="535"/>
        <end position="567"/>
    </location>
</feature>
<dbReference type="InterPro" id="IPR049050">
    <property type="entry name" value="nSTAND3"/>
</dbReference>
<evidence type="ECO:0000313" key="6">
    <source>
        <dbReference type="EMBL" id="VDI69236.1"/>
    </source>
</evidence>
<feature type="repeat" description="ANK" evidence="3">
    <location>
        <begin position="502"/>
        <end position="534"/>
    </location>
</feature>
<dbReference type="PANTHER" id="PTHR24126">
    <property type="entry name" value="ANKYRIN REPEAT, PH AND SEC7 DOMAIN CONTAINING PROTEIN SECG-RELATED"/>
    <property type="match status" value="1"/>
</dbReference>
<dbReference type="PANTHER" id="PTHR24126:SF14">
    <property type="entry name" value="ANK_REP_REGION DOMAIN-CONTAINING PROTEIN"/>
    <property type="match status" value="1"/>
</dbReference>
<feature type="repeat" description="ANK" evidence="3">
    <location>
        <begin position="701"/>
        <end position="733"/>
    </location>
</feature>
<dbReference type="PROSITE" id="PS50088">
    <property type="entry name" value="ANK_REPEAT"/>
    <property type="match status" value="9"/>
</dbReference>
<dbReference type="InterPro" id="IPR027417">
    <property type="entry name" value="P-loop_NTPase"/>
</dbReference>
<keyword evidence="4" id="KW-0175">Coiled coil</keyword>
<keyword evidence="2 3" id="KW-0040">ANK repeat</keyword>
<feature type="repeat" description="ANK" evidence="3">
    <location>
        <begin position="767"/>
        <end position="799"/>
    </location>
</feature>